<feature type="transmembrane region" description="Helical" evidence="2">
    <location>
        <begin position="45"/>
        <end position="65"/>
    </location>
</feature>
<keyword evidence="2" id="KW-0812">Transmembrane</keyword>
<keyword evidence="4" id="KW-1185">Reference proteome</keyword>
<dbReference type="OrthoDB" id="9779233at2"/>
<evidence type="ECO:0000256" key="1">
    <source>
        <dbReference type="SAM" id="MobiDB-lite"/>
    </source>
</evidence>
<accession>A0A4R4SFM1</accession>
<feature type="region of interest" description="Disordered" evidence="1">
    <location>
        <begin position="262"/>
        <end position="287"/>
    </location>
</feature>
<name>A0A4R4SFM1_9ACTN</name>
<feature type="compositionally biased region" description="Basic residues" evidence="1">
    <location>
        <begin position="278"/>
        <end position="287"/>
    </location>
</feature>
<evidence type="ECO:0000313" key="4">
    <source>
        <dbReference type="Proteomes" id="UP000295345"/>
    </source>
</evidence>
<proteinExistence type="predicted"/>
<dbReference type="Gene3D" id="1.20.120.1630">
    <property type="match status" value="1"/>
</dbReference>
<dbReference type="PANTHER" id="PTHR32251">
    <property type="entry name" value="3-OXO-5-ALPHA-STEROID 4-DEHYDROGENASE"/>
    <property type="match status" value="1"/>
</dbReference>
<evidence type="ECO:0000256" key="2">
    <source>
        <dbReference type="SAM" id="Phobius"/>
    </source>
</evidence>
<dbReference type="RefSeq" id="WP_132822310.1">
    <property type="nucleotide sequence ID" value="NZ_SMKI01000764.1"/>
</dbReference>
<dbReference type="PROSITE" id="PS50244">
    <property type="entry name" value="S5A_REDUCTASE"/>
    <property type="match status" value="1"/>
</dbReference>
<feature type="transmembrane region" description="Helical" evidence="2">
    <location>
        <begin position="120"/>
        <end position="141"/>
    </location>
</feature>
<dbReference type="Proteomes" id="UP000295345">
    <property type="component" value="Unassembled WGS sequence"/>
</dbReference>
<dbReference type="GO" id="GO:0016020">
    <property type="term" value="C:membrane"/>
    <property type="evidence" value="ECO:0007669"/>
    <property type="project" value="TreeGrafter"/>
</dbReference>
<feature type="transmembrane region" description="Helical" evidence="2">
    <location>
        <begin position="71"/>
        <end position="90"/>
    </location>
</feature>
<organism evidence="3 4">
    <name type="scientific">Streptomyces hainanensis</name>
    <dbReference type="NCBI Taxonomy" id="402648"/>
    <lineage>
        <taxon>Bacteria</taxon>
        <taxon>Bacillati</taxon>
        <taxon>Actinomycetota</taxon>
        <taxon>Actinomycetes</taxon>
        <taxon>Kitasatosporales</taxon>
        <taxon>Streptomycetaceae</taxon>
        <taxon>Streptomyces</taxon>
    </lineage>
</organism>
<reference evidence="3 4" key="1">
    <citation type="submission" date="2019-03" db="EMBL/GenBank/DDBJ databases">
        <title>Draft genome sequences of novel Actinobacteria.</title>
        <authorList>
            <person name="Sahin N."/>
            <person name="Ay H."/>
            <person name="Saygin H."/>
        </authorList>
    </citation>
    <scope>NUCLEOTIDE SEQUENCE [LARGE SCALE GENOMIC DNA]</scope>
    <source>
        <strain evidence="3 4">DSM 41900</strain>
    </source>
</reference>
<dbReference type="Pfam" id="PF06966">
    <property type="entry name" value="DUF1295"/>
    <property type="match status" value="1"/>
</dbReference>
<dbReference type="AlphaFoldDB" id="A0A4R4SFM1"/>
<dbReference type="InterPro" id="IPR010721">
    <property type="entry name" value="UstE-like"/>
</dbReference>
<keyword evidence="2" id="KW-1133">Transmembrane helix</keyword>
<comment type="caution">
    <text evidence="3">The sequence shown here is derived from an EMBL/GenBank/DDBJ whole genome shotgun (WGS) entry which is preliminary data.</text>
</comment>
<feature type="transmembrane region" description="Helical" evidence="2">
    <location>
        <begin position="12"/>
        <end position="33"/>
    </location>
</feature>
<evidence type="ECO:0000313" key="3">
    <source>
        <dbReference type="EMBL" id="TDC61079.1"/>
    </source>
</evidence>
<sequence>MTFDLPWGALALNVAIAAGALAALMLGTWAVALARGGLHRIVDSAWGLGFALVAGVTLTLSAGHGDPARRALVTALTVAWGLRLALHLAWRGRGKGEDPRYAALLARAPGSQAAYALRTVYLLQGALILLVSLPVQVASYLPADLGATAWAGCALWAVGFGFEAVGDLQLARFKAEPAHRGRVMDRGLWRYTRHPNYFGDFLVWWGLYLLACGSWGAALTCLVSPLVMTGLLTAGSGKALLERSMADRPGYAEYAARTSGFVPLRPRSRNRSPDRPRSRSRNGSRGR</sequence>
<feature type="transmembrane region" description="Helical" evidence="2">
    <location>
        <begin position="197"/>
        <end position="216"/>
    </location>
</feature>
<keyword evidence="2" id="KW-0472">Membrane</keyword>
<dbReference type="EMBL" id="SMKI01000764">
    <property type="protein sequence ID" value="TDC61079.1"/>
    <property type="molecule type" value="Genomic_DNA"/>
</dbReference>
<protein>
    <submittedName>
        <fullName evidence="3">DUF1295 domain-containing protein</fullName>
    </submittedName>
</protein>
<feature type="transmembrane region" description="Helical" evidence="2">
    <location>
        <begin position="147"/>
        <end position="165"/>
    </location>
</feature>
<gene>
    <name evidence="3" type="ORF">E1283_35675</name>
</gene>
<dbReference type="PANTHER" id="PTHR32251:SF17">
    <property type="entry name" value="STEROID 5-ALPHA REDUCTASE C-TERMINAL DOMAIN-CONTAINING PROTEIN"/>
    <property type="match status" value="1"/>
</dbReference>